<evidence type="ECO:0000256" key="9">
    <source>
        <dbReference type="HAMAP-Rule" id="MF_00148"/>
    </source>
</evidence>
<dbReference type="PANTHER" id="PTHR11264:SF0">
    <property type="entry name" value="URACIL-DNA GLYCOSYLASE"/>
    <property type="match status" value="1"/>
</dbReference>
<comment type="similarity">
    <text evidence="3 9 11">Belongs to the uracil-DNA glycosylase (UDG) superfamily. UNG family.</text>
</comment>
<dbReference type="InterPro" id="IPR036895">
    <property type="entry name" value="Uracil-DNA_glycosylase-like_sf"/>
</dbReference>
<dbReference type="GO" id="GO:0005737">
    <property type="term" value="C:cytoplasm"/>
    <property type="evidence" value="ECO:0007669"/>
    <property type="project" value="UniProtKB-SubCell"/>
</dbReference>
<keyword evidence="8 9" id="KW-0234">DNA repair</keyword>
<evidence type="ECO:0000256" key="11">
    <source>
        <dbReference type="RuleBase" id="RU003780"/>
    </source>
</evidence>
<gene>
    <name evidence="9 13" type="primary">ung</name>
    <name evidence="13" type="ORF">GCM10007895_24670</name>
</gene>
<evidence type="ECO:0000256" key="4">
    <source>
        <dbReference type="ARBA" id="ARBA00012030"/>
    </source>
</evidence>
<accession>A0AA37RWS1</accession>
<dbReference type="PANTHER" id="PTHR11264">
    <property type="entry name" value="URACIL-DNA GLYCOSYLASE"/>
    <property type="match status" value="1"/>
</dbReference>
<protein>
    <recommendedName>
        <fullName evidence="5 9">Uracil-DNA glycosylase</fullName>
        <shortName evidence="9">UDG</shortName>
        <ecNumber evidence="4 9">3.2.2.27</ecNumber>
    </recommendedName>
</protein>
<dbReference type="InterPro" id="IPR002043">
    <property type="entry name" value="UDG_fam1"/>
</dbReference>
<dbReference type="HAMAP" id="MF_00148">
    <property type="entry name" value="UDG"/>
    <property type="match status" value="1"/>
</dbReference>
<dbReference type="SMART" id="SM00987">
    <property type="entry name" value="UreE_C"/>
    <property type="match status" value="1"/>
</dbReference>
<dbReference type="EMBL" id="BSNC01000006">
    <property type="protein sequence ID" value="GLP97160.1"/>
    <property type="molecule type" value="Genomic_DNA"/>
</dbReference>
<keyword evidence="9" id="KW-0963">Cytoplasm</keyword>
<name>A0AA37RWS1_9GAMM</name>
<comment type="subcellular location">
    <subcellularLocation>
        <location evidence="9">Cytoplasm</location>
    </subcellularLocation>
</comment>
<dbReference type="Gene3D" id="3.40.470.10">
    <property type="entry name" value="Uracil-DNA glycosylase-like domain"/>
    <property type="match status" value="1"/>
</dbReference>
<comment type="function">
    <text evidence="2 9 11">Excises uracil residues from the DNA which can arise as a result of misincorporation of dUMP residues by DNA polymerase or due to deamination of cytosine.</text>
</comment>
<evidence type="ECO:0000256" key="7">
    <source>
        <dbReference type="ARBA" id="ARBA00022801"/>
    </source>
</evidence>
<evidence type="ECO:0000256" key="10">
    <source>
        <dbReference type="PROSITE-ProRule" id="PRU10072"/>
    </source>
</evidence>
<evidence type="ECO:0000256" key="3">
    <source>
        <dbReference type="ARBA" id="ARBA00008184"/>
    </source>
</evidence>
<dbReference type="GO" id="GO:0097510">
    <property type="term" value="P:base-excision repair, AP site formation via deaminated base removal"/>
    <property type="evidence" value="ECO:0007669"/>
    <property type="project" value="TreeGrafter"/>
</dbReference>
<dbReference type="InterPro" id="IPR005122">
    <property type="entry name" value="Uracil-DNA_glycosylase-like"/>
</dbReference>
<dbReference type="AlphaFoldDB" id="A0AA37RWS1"/>
<evidence type="ECO:0000313" key="13">
    <source>
        <dbReference type="EMBL" id="GLP97160.1"/>
    </source>
</evidence>
<keyword evidence="6 9" id="KW-0227">DNA damage</keyword>
<dbReference type="CDD" id="cd10027">
    <property type="entry name" value="UDG-F1-like"/>
    <property type="match status" value="1"/>
</dbReference>
<dbReference type="GO" id="GO:0004844">
    <property type="term" value="F:uracil DNA N-glycosylase activity"/>
    <property type="evidence" value="ECO:0007669"/>
    <property type="project" value="UniProtKB-UniRule"/>
</dbReference>
<comment type="caution">
    <text evidence="13">The sequence shown here is derived from an EMBL/GenBank/DDBJ whole genome shotgun (WGS) entry which is preliminary data.</text>
</comment>
<dbReference type="SMART" id="SM00986">
    <property type="entry name" value="UDG"/>
    <property type="match status" value="1"/>
</dbReference>
<feature type="domain" description="Uracil-DNA glycosylase-like" evidence="12">
    <location>
        <begin position="58"/>
        <end position="224"/>
    </location>
</feature>
<dbReference type="SUPFAM" id="SSF52141">
    <property type="entry name" value="Uracil-DNA glycosylase-like"/>
    <property type="match status" value="1"/>
</dbReference>
<evidence type="ECO:0000256" key="1">
    <source>
        <dbReference type="ARBA" id="ARBA00001400"/>
    </source>
</evidence>
<dbReference type="RefSeq" id="WP_095504973.1">
    <property type="nucleotide sequence ID" value="NZ_BSNC01000006.1"/>
</dbReference>
<dbReference type="Proteomes" id="UP001161422">
    <property type="component" value="Unassembled WGS sequence"/>
</dbReference>
<evidence type="ECO:0000256" key="5">
    <source>
        <dbReference type="ARBA" id="ARBA00018429"/>
    </source>
</evidence>
<proteinExistence type="inferred from homology"/>
<reference evidence="13" key="2">
    <citation type="submission" date="2023-01" db="EMBL/GenBank/DDBJ databases">
        <title>Draft genome sequence of Paraferrimonas sedimenticola strain NBRC 101628.</title>
        <authorList>
            <person name="Sun Q."/>
            <person name="Mori K."/>
        </authorList>
    </citation>
    <scope>NUCLEOTIDE SEQUENCE</scope>
    <source>
        <strain evidence="13">NBRC 101628</strain>
    </source>
</reference>
<evidence type="ECO:0000256" key="8">
    <source>
        <dbReference type="ARBA" id="ARBA00023204"/>
    </source>
</evidence>
<keyword evidence="14" id="KW-1185">Reference proteome</keyword>
<dbReference type="InterPro" id="IPR018085">
    <property type="entry name" value="Ura-DNA_Glyclase_AS"/>
</dbReference>
<evidence type="ECO:0000313" key="14">
    <source>
        <dbReference type="Proteomes" id="UP001161422"/>
    </source>
</evidence>
<dbReference type="NCBIfam" id="NF003592">
    <property type="entry name" value="PRK05254.1-5"/>
    <property type="match status" value="1"/>
</dbReference>
<sequence>MPLSQLARQHIPNNDWNEFLESQWQSQPFQRLLSALEERHLQGENILPPPPLWLNAFALTKLAKVKVVIIGQDPYMHPGQAMGLSFSVPQGVKVPPSLNNIYKQLEAEFGGERPAHGDLSHWAEQGVFLLNASLTVAEAQAGSHLKLGWLAFTQATLEYLNQERDGIVFLAWGAFAQKLCKDIDQSKHKVIATTHPSPLGARRPSKEAPAFLGSNCFTQTNDWLKAQDQAPIEWLPEPSQYSLI</sequence>
<dbReference type="PROSITE" id="PS00130">
    <property type="entry name" value="U_DNA_GLYCOSYLASE"/>
    <property type="match status" value="1"/>
</dbReference>
<dbReference type="NCBIfam" id="NF003588">
    <property type="entry name" value="PRK05254.1-1"/>
    <property type="match status" value="1"/>
</dbReference>
<dbReference type="NCBIfam" id="NF003589">
    <property type="entry name" value="PRK05254.1-2"/>
    <property type="match status" value="1"/>
</dbReference>
<keyword evidence="7 9" id="KW-0378">Hydrolase</keyword>
<comment type="catalytic activity">
    <reaction evidence="1 9 11">
        <text>Hydrolyzes single-stranded DNA or mismatched double-stranded DNA and polynucleotides, releasing free uracil.</text>
        <dbReference type="EC" id="3.2.2.27"/>
    </reaction>
</comment>
<reference evidence="13" key="1">
    <citation type="journal article" date="2014" name="Int. J. Syst. Evol. Microbiol.">
        <title>Complete genome sequence of Corynebacterium casei LMG S-19264T (=DSM 44701T), isolated from a smear-ripened cheese.</title>
        <authorList>
            <consortium name="US DOE Joint Genome Institute (JGI-PGF)"/>
            <person name="Walter F."/>
            <person name="Albersmeier A."/>
            <person name="Kalinowski J."/>
            <person name="Ruckert C."/>
        </authorList>
    </citation>
    <scope>NUCLEOTIDE SEQUENCE</scope>
    <source>
        <strain evidence="13">NBRC 101628</strain>
    </source>
</reference>
<evidence type="ECO:0000259" key="12">
    <source>
        <dbReference type="SMART" id="SM00986"/>
    </source>
</evidence>
<dbReference type="NCBIfam" id="TIGR00628">
    <property type="entry name" value="ung"/>
    <property type="match status" value="1"/>
</dbReference>
<feature type="active site" description="Proton acceptor" evidence="9 10">
    <location>
        <position position="73"/>
    </location>
</feature>
<organism evidence="13 14">
    <name type="scientific">Paraferrimonas sedimenticola</name>
    <dbReference type="NCBI Taxonomy" id="375674"/>
    <lineage>
        <taxon>Bacteria</taxon>
        <taxon>Pseudomonadati</taxon>
        <taxon>Pseudomonadota</taxon>
        <taxon>Gammaproteobacteria</taxon>
        <taxon>Alteromonadales</taxon>
        <taxon>Ferrimonadaceae</taxon>
        <taxon>Paraferrimonas</taxon>
    </lineage>
</organism>
<evidence type="ECO:0000256" key="2">
    <source>
        <dbReference type="ARBA" id="ARBA00002631"/>
    </source>
</evidence>
<dbReference type="Pfam" id="PF03167">
    <property type="entry name" value="UDG"/>
    <property type="match status" value="1"/>
</dbReference>
<dbReference type="EC" id="3.2.2.27" evidence="4 9"/>
<evidence type="ECO:0000256" key="6">
    <source>
        <dbReference type="ARBA" id="ARBA00022763"/>
    </source>
</evidence>